<feature type="domain" description="C2" evidence="10">
    <location>
        <begin position="727"/>
        <end position="850"/>
    </location>
</feature>
<evidence type="ECO:0000259" key="11">
    <source>
        <dbReference type="PROSITE" id="PS50106"/>
    </source>
</evidence>
<feature type="region of interest" description="Disordered" evidence="9">
    <location>
        <begin position="172"/>
        <end position="541"/>
    </location>
</feature>
<feature type="compositionally biased region" description="Basic and acidic residues" evidence="9">
    <location>
        <begin position="444"/>
        <end position="461"/>
    </location>
</feature>
<feature type="region of interest" description="Disordered" evidence="9">
    <location>
        <begin position="860"/>
        <end position="895"/>
    </location>
</feature>
<dbReference type="RefSeq" id="XP_070658910.1">
    <property type="nucleotide sequence ID" value="XM_070802809.1"/>
</dbReference>
<dbReference type="GeneID" id="109568247"/>
<evidence type="ECO:0000256" key="5">
    <source>
        <dbReference type="ARBA" id="ARBA00023018"/>
    </source>
</evidence>
<feature type="region of interest" description="Disordered" evidence="9">
    <location>
        <begin position="683"/>
        <end position="715"/>
    </location>
</feature>
<evidence type="ECO:0000313" key="15">
    <source>
        <dbReference type="RefSeq" id="XP_070658910.1"/>
    </source>
</evidence>
<feature type="compositionally biased region" description="Polar residues" evidence="9">
    <location>
        <begin position="916"/>
        <end position="937"/>
    </location>
</feature>
<evidence type="ECO:0000256" key="2">
    <source>
        <dbReference type="ARBA" id="ARBA00022737"/>
    </source>
</evidence>
<keyword evidence="1" id="KW-0479">Metal-binding</keyword>
<feature type="compositionally biased region" description="Polar residues" evidence="9">
    <location>
        <begin position="420"/>
        <end position="431"/>
    </location>
</feature>
<evidence type="ECO:0000259" key="12">
    <source>
        <dbReference type="PROSITE" id="PS50178"/>
    </source>
</evidence>
<evidence type="ECO:0000259" key="13">
    <source>
        <dbReference type="PROSITE" id="PS50916"/>
    </source>
</evidence>
<keyword evidence="3 7" id="KW-0863">Zinc-finger</keyword>
<proteinExistence type="predicted"/>
<feature type="region of interest" description="Disordered" evidence="9">
    <location>
        <begin position="916"/>
        <end position="1076"/>
    </location>
</feature>
<dbReference type="SUPFAM" id="SSF49562">
    <property type="entry name" value="C2 domain (Calcium/lipid-binding domain, CaLB)"/>
    <property type="match status" value="2"/>
</dbReference>
<dbReference type="PROSITE" id="PS50916">
    <property type="entry name" value="RABBD"/>
    <property type="match status" value="1"/>
</dbReference>
<dbReference type="InterPro" id="IPR054386">
    <property type="entry name" value="RIM_Znf"/>
</dbReference>
<evidence type="ECO:0000256" key="4">
    <source>
        <dbReference type="ARBA" id="ARBA00022833"/>
    </source>
</evidence>
<dbReference type="Gene3D" id="2.30.42.10">
    <property type="match status" value="1"/>
</dbReference>
<feature type="domain" description="RabBD" evidence="13">
    <location>
        <begin position="26"/>
        <end position="154"/>
    </location>
</feature>
<feature type="compositionally biased region" description="Basic and acidic residues" evidence="9">
    <location>
        <begin position="287"/>
        <end position="298"/>
    </location>
</feature>
<keyword evidence="4" id="KW-0862">Zinc</keyword>
<feature type="domain" description="PDZ" evidence="11">
    <location>
        <begin position="590"/>
        <end position="676"/>
    </location>
</feature>
<organism evidence="14 15">
    <name type="scientific">Bos indicus</name>
    <name type="common">Zebu</name>
    <dbReference type="NCBI Taxonomy" id="9915"/>
    <lineage>
        <taxon>Eukaryota</taxon>
        <taxon>Metazoa</taxon>
        <taxon>Chordata</taxon>
        <taxon>Craniata</taxon>
        <taxon>Vertebrata</taxon>
        <taxon>Euteleostomi</taxon>
        <taxon>Mammalia</taxon>
        <taxon>Eutheria</taxon>
        <taxon>Laurasiatheria</taxon>
        <taxon>Artiodactyla</taxon>
        <taxon>Ruminantia</taxon>
        <taxon>Pecora</taxon>
        <taxon>Bovidae</taxon>
        <taxon>Bovinae</taxon>
        <taxon>Bos</taxon>
    </lineage>
</organism>
<dbReference type="SUPFAM" id="SSF50156">
    <property type="entry name" value="PDZ domain-like"/>
    <property type="match status" value="1"/>
</dbReference>
<gene>
    <name evidence="15" type="primary">RIMS2</name>
</gene>
<feature type="compositionally biased region" description="Low complexity" evidence="9">
    <location>
        <begin position="1"/>
        <end position="17"/>
    </location>
</feature>
<dbReference type="InterPro" id="IPR017455">
    <property type="entry name" value="Znf_FYVE-rel"/>
</dbReference>
<feature type="compositionally biased region" description="Basic and acidic residues" evidence="9">
    <location>
        <begin position="242"/>
        <end position="256"/>
    </location>
</feature>
<keyword evidence="14" id="KW-1185">Reference proteome</keyword>
<evidence type="ECO:0000256" key="3">
    <source>
        <dbReference type="ARBA" id="ARBA00022771"/>
    </source>
</evidence>
<dbReference type="Gene3D" id="3.30.40.10">
    <property type="entry name" value="Zinc/RING finger domain, C3HC4 (zinc finger)"/>
    <property type="match status" value="1"/>
</dbReference>
<feature type="compositionally biased region" description="Basic and acidic residues" evidence="9">
    <location>
        <begin position="982"/>
        <end position="1001"/>
    </location>
</feature>
<comment type="subcellular location">
    <subcellularLocation>
        <location evidence="6">Synapse</location>
    </subcellularLocation>
</comment>
<accession>A0ABM4TFT1</accession>
<dbReference type="InterPro" id="IPR035892">
    <property type="entry name" value="C2_domain_sf"/>
</dbReference>
<dbReference type="Gene3D" id="2.60.40.150">
    <property type="entry name" value="C2 domain"/>
    <property type="match status" value="2"/>
</dbReference>
<evidence type="ECO:0000256" key="7">
    <source>
        <dbReference type="PROSITE-ProRule" id="PRU00091"/>
    </source>
</evidence>
<dbReference type="InterPro" id="IPR013083">
    <property type="entry name" value="Znf_RING/FYVE/PHD"/>
</dbReference>
<feature type="compositionally biased region" description="Basic residues" evidence="9">
    <location>
        <begin position="497"/>
        <end position="506"/>
    </location>
</feature>
<dbReference type="InterPro" id="IPR039032">
    <property type="entry name" value="Rim-like"/>
</dbReference>
<evidence type="ECO:0000259" key="10">
    <source>
        <dbReference type="PROSITE" id="PS50004"/>
    </source>
</evidence>
<dbReference type="InterPro" id="IPR001478">
    <property type="entry name" value="PDZ"/>
</dbReference>
<dbReference type="PROSITE" id="PS50004">
    <property type="entry name" value="C2"/>
    <property type="match status" value="2"/>
</dbReference>
<evidence type="ECO:0000256" key="9">
    <source>
        <dbReference type="SAM" id="MobiDB-lite"/>
    </source>
</evidence>
<sequence length="1273" mass="144501">MSAPVGPRGRPAPTPAGSQPPLQPEMPDLSHLTEEERKIILAVMDRQKKEEEKEQSVLKKLHQQFEMYKEQVKKMGEESQQQQEQKGDAPTCGICHKTKFADGCGHNCSYCQTKFCARCGGRVSLRSNKVMWVCNLCRKQQEILAKSGAWFYNSGSNTPQQPDQKVLRGLRNEEAPQEKKAKLHEQAQFQGPSGDLSVPAVEKSRSHGLTRQDSIKNGSGVKHQIASDVASDRKRSPSVSRDQNRRYDQREEREEYSQYATSDSAMPRSPSDYADRRSQPEPQFYEESDHINYRDSNRRSHRHSKEYIVDDEDVESRDEYERQRREEEYQARYRSDPNLARYPVKPQPYEEQMRIHAEVSRARHERRHSDVSLANAELEDSRISMLRMERPSRQRSISERRAAMENQRSYSMERTREAQGPSSYPQRTTNHSPPTPRRSPIPIDRPDVRRTDSLRKQHHLDPSSAVRKTKREKMETMLRNDSLSSDQSESVRPPPPKPHKSKKGGKMRQVSLSSSEEELASTPEYTSCDDVEIESESVSEKGDVDHNWLDHTSWHSSEASPMSLHPVTWQPSKDGDRLIGRILLNKRLKDGSVPRDSGAMLGLKVVGGKMTESGRLCAFITKVKRGSLADTVGHLRPGDEVLEWNGRLLQGATFEEVYNIILESKPEPQVELVVSRPIGDIPRIPDSTHTQLESSSSSFESQKMDRPSISVTSPMSPGMLRDVPQFLSGQLSIKLWFDKVGHQLIVTILGAKDLPSREDGRPRNPYVKIYFLPDRSDKNKRRTKTVKKTLEPKWNQTFIYSPVHRREFRERMLEITLWDQARVREEESEFLGEILIELETALLDDEPHWYKLQTHDVSSLPLPHPSPYMPRRQLHGESPTRRLQRSKRISDSEVSDYDCDDGIGVVSDYRHNGRDLQSSTLSVPEQVMSSNHCSPSGSPHRVDVIGRTRSWSPSVPPPQSRNVEQGLRGTRSAIGHYNTISRMDRHRVMDDHYSPDRDRSHPRTGSVQTSPSSTPVAGRRGRQLPQLPPKGTLERKTGGKKLRSTVQRSTETGLAVEMRNWMTRQASRESTDGSMNSYSSEGNLIFPGVRLASDSQFSDFLDGLGPAQLVGRQTLATPAMGDIQVGMMDKKGQLEVEIIRARGLVVKPGSKTLPAPYVKVYLLDNGVCIAKKKTKVARKTLEPLYQQLLSFEESPQGKVLQIIVWGDYGRMDHKSFMGVAQILLDELELSNMVIGWFKLFPPSSLVDPTLAPLTRRASQSSLESSTGPSYSRS</sequence>
<dbReference type="InterPro" id="IPR036034">
    <property type="entry name" value="PDZ_sf"/>
</dbReference>
<name>A0ABM4TFT1_BOSIN</name>
<dbReference type="Pfam" id="PF22601">
    <property type="entry name" value="RIM2a_ZnF"/>
    <property type="match status" value="1"/>
</dbReference>
<feature type="region of interest" description="Disordered" evidence="9">
    <location>
        <begin position="1"/>
        <end position="33"/>
    </location>
</feature>
<dbReference type="InterPro" id="IPR010911">
    <property type="entry name" value="Rab_BD"/>
</dbReference>
<dbReference type="CDD" id="cd06714">
    <property type="entry name" value="PDZ_RIM-like"/>
    <property type="match status" value="1"/>
</dbReference>
<protein>
    <submittedName>
        <fullName evidence="15">Regulating synaptic membrane exocytosis protein 2 isoform X16</fullName>
    </submittedName>
</protein>
<evidence type="ECO:0000256" key="1">
    <source>
        <dbReference type="ARBA" id="ARBA00022723"/>
    </source>
</evidence>
<keyword evidence="8" id="KW-0175">Coiled coil</keyword>
<dbReference type="PROSITE" id="PS50106">
    <property type="entry name" value="PDZ"/>
    <property type="match status" value="1"/>
</dbReference>
<keyword evidence="2" id="KW-0677">Repeat</keyword>
<feature type="domain" description="C2" evidence="10">
    <location>
        <begin position="1119"/>
        <end position="1237"/>
    </location>
</feature>
<dbReference type="InterPro" id="IPR011011">
    <property type="entry name" value="Znf_FYVE_PHD"/>
</dbReference>
<evidence type="ECO:0000256" key="8">
    <source>
        <dbReference type="SAM" id="Coils"/>
    </source>
</evidence>
<dbReference type="Pfam" id="PF00595">
    <property type="entry name" value="PDZ"/>
    <property type="match status" value="1"/>
</dbReference>
<dbReference type="SMART" id="SM00228">
    <property type="entry name" value="PDZ"/>
    <property type="match status" value="1"/>
</dbReference>
<dbReference type="SUPFAM" id="SSF57903">
    <property type="entry name" value="FYVE/PHD zinc finger"/>
    <property type="match status" value="1"/>
</dbReference>
<dbReference type="CDD" id="cd04031">
    <property type="entry name" value="C2A_RIM1alpha"/>
    <property type="match status" value="1"/>
</dbReference>
<feature type="coiled-coil region" evidence="8">
    <location>
        <begin position="44"/>
        <end position="85"/>
    </location>
</feature>
<dbReference type="PANTHER" id="PTHR12157">
    <property type="entry name" value="REGULATING SYNAPTIC MEMBRANE EXOCYTOSIS PROTEIN"/>
    <property type="match status" value="1"/>
</dbReference>
<evidence type="ECO:0000313" key="14">
    <source>
        <dbReference type="Proteomes" id="UP001652663"/>
    </source>
</evidence>
<feature type="compositionally biased region" description="Polar residues" evidence="9">
    <location>
        <begin position="1003"/>
        <end position="1015"/>
    </location>
</feature>
<feature type="compositionally biased region" description="Polar residues" evidence="9">
    <location>
        <begin position="207"/>
        <end position="217"/>
    </location>
</feature>
<keyword evidence="5" id="KW-0770">Synapse</keyword>
<feature type="domain" description="FYVE-type" evidence="12">
    <location>
        <begin position="86"/>
        <end position="142"/>
    </location>
</feature>
<feature type="compositionally biased region" description="Basic and acidic residues" evidence="9">
    <location>
        <begin position="351"/>
        <end position="370"/>
    </location>
</feature>
<evidence type="ECO:0000256" key="6">
    <source>
        <dbReference type="ARBA" id="ARBA00034103"/>
    </source>
</evidence>
<feature type="compositionally biased region" description="Acidic residues" evidence="9">
    <location>
        <begin position="527"/>
        <end position="537"/>
    </location>
</feature>
<dbReference type="InterPro" id="IPR000008">
    <property type="entry name" value="C2_dom"/>
</dbReference>
<dbReference type="Proteomes" id="UP001652663">
    <property type="component" value="Chromosome 14"/>
</dbReference>
<dbReference type="Pfam" id="PF00168">
    <property type="entry name" value="C2"/>
    <property type="match status" value="2"/>
</dbReference>
<dbReference type="SMART" id="SM00239">
    <property type="entry name" value="C2"/>
    <property type="match status" value="2"/>
</dbReference>
<feature type="compositionally biased region" description="Polar residues" evidence="9">
    <location>
        <begin position="479"/>
        <end position="490"/>
    </location>
</feature>
<dbReference type="CDD" id="cd04028">
    <property type="entry name" value="C2B_RIM1alpha"/>
    <property type="match status" value="1"/>
</dbReference>
<feature type="compositionally biased region" description="Basic and acidic residues" evidence="9">
    <location>
        <begin position="379"/>
        <end position="403"/>
    </location>
</feature>
<reference evidence="15" key="1">
    <citation type="submission" date="2025-08" db="UniProtKB">
        <authorList>
            <consortium name="RefSeq"/>
        </authorList>
    </citation>
    <scope>IDENTIFICATION</scope>
    <source>
        <tissue evidence="15">Blood</tissue>
    </source>
</reference>
<dbReference type="PANTHER" id="PTHR12157:SF15">
    <property type="entry name" value="REGULATING SYNAPTIC MEMBRANE EXOCYTOSIS PROTEIN 2"/>
    <property type="match status" value="1"/>
</dbReference>
<feature type="compositionally biased region" description="Basic and acidic residues" evidence="9">
    <location>
        <begin position="317"/>
        <end position="335"/>
    </location>
</feature>
<dbReference type="PROSITE" id="PS50178">
    <property type="entry name" value="ZF_FYVE"/>
    <property type="match status" value="1"/>
</dbReference>
<feature type="compositionally biased region" description="Basic and acidic residues" evidence="9">
    <location>
        <begin position="172"/>
        <end position="185"/>
    </location>
</feature>